<keyword evidence="1" id="KW-0732">Signal</keyword>
<organism evidence="3 4">
    <name type="scientific">Mycobacteroides abscessus subsp. bolletii 50594</name>
    <dbReference type="NCBI Taxonomy" id="1303024"/>
    <lineage>
        <taxon>Bacteria</taxon>
        <taxon>Bacillati</taxon>
        <taxon>Actinomycetota</taxon>
        <taxon>Actinomycetes</taxon>
        <taxon>Mycobacteriales</taxon>
        <taxon>Mycobacteriaceae</taxon>
        <taxon>Mycobacteroides</taxon>
        <taxon>Mycobacteroides abscessus</taxon>
    </lineage>
</organism>
<dbReference type="EMBL" id="CP004374">
    <property type="protein sequence ID" value="AGM28172.1"/>
    <property type="molecule type" value="Genomic_DNA"/>
</dbReference>
<gene>
    <name evidence="3" type="ORF">MASS_1570</name>
</gene>
<feature type="chain" id="PRO_5044253123" description="DUF732 domain-containing protein" evidence="1">
    <location>
        <begin position="30"/>
        <end position="100"/>
    </location>
</feature>
<dbReference type="InterPro" id="IPR007969">
    <property type="entry name" value="DUF732"/>
</dbReference>
<accession>A0AB33A8L0</accession>
<dbReference type="KEGG" id="mabb:MASS_1570"/>
<proteinExistence type="predicted"/>
<evidence type="ECO:0000313" key="3">
    <source>
        <dbReference type="EMBL" id="AGM28172.1"/>
    </source>
</evidence>
<dbReference type="Proteomes" id="UP000013961">
    <property type="component" value="Chromosome"/>
</dbReference>
<protein>
    <recommendedName>
        <fullName evidence="2">DUF732 domain-containing protein</fullName>
    </recommendedName>
</protein>
<feature type="signal peptide" evidence="1">
    <location>
        <begin position="1"/>
        <end position="29"/>
    </location>
</feature>
<evidence type="ECO:0000256" key="1">
    <source>
        <dbReference type="SAM" id="SignalP"/>
    </source>
</evidence>
<reference evidence="3 4" key="1">
    <citation type="journal article" date="2013" name="Genome Announc.">
        <title>Complete Genome Sequence of Mycobacterium massiliense Clinical Strain Asan 50594, Belonging to the Type II Genotype.</title>
        <authorList>
            <person name="Kim B.J."/>
            <person name="Kim B.R."/>
            <person name="Hong S.H."/>
            <person name="Seok S.H."/>
            <person name="Kook Y.H."/>
            <person name="Kim B.J."/>
        </authorList>
    </citation>
    <scope>NUCLEOTIDE SEQUENCE [LARGE SCALE GENOMIC DNA]</scope>
    <source>
        <strain evidence="3 4">50594</strain>
    </source>
</reference>
<dbReference type="Pfam" id="PF05305">
    <property type="entry name" value="DUF732"/>
    <property type="match status" value="1"/>
</dbReference>
<dbReference type="AlphaFoldDB" id="A0AB33A8L0"/>
<feature type="domain" description="DUF732" evidence="2">
    <location>
        <begin position="30"/>
        <end position="100"/>
    </location>
</feature>
<evidence type="ECO:0000313" key="4">
    <source>
        <dbReference type="Proteomes" id="UP000013961"/>
    </source>
</evidence>
<evidence type="ECO:0000259" key="2">
    <source>
        <dbReference type="Pfam" id="PF05305"/>
    </source>
</evidence>
<name>A0AB33A8L0_9MYCO</name>
<sequence>MEVYDPPMIKIAAAAAVAASIFFAPAAYADDDAYLDELSGQGFQVMWQSRPFLLAAGNGMCNDLRNGETPEQVASHSNYPNATPANLLAMARSAKRNLCP</sequence>